<feature type="transmembrane region" description="Helical" evidence="9">
    <location>
        <begin position="445"/>
        <end position="461"/>
    </location>
</feature>
<evidence type="ECO:0000313" key="11">
    <source>
        <dbReference type="EMBL" id="MBB5777777.1"/>
    </source>
</evidence>
<dbReference type="Gene3D" id="3.60.110.10">
    <property type="entry name" value="Carbon-nitrogen hydrolase"/>
    <property type="match status" value="1"/>
</dbReference>
<feature type="transmembrane region" description="Helical" evidence="9">
    <location>
        <begin position="143"/>
        <end position="172"/>
    </location>
</feature>
<evidence type="ECO:0000256" key="6">
    <source>
        <dbReference type="ARBA" id="ARBA00023136"/>
    </source>
</evidence>
<accession>A0A7W9LBI6</accession>
<evidence type="ECO:0000256" key="9">
    <source>
        <dbReference type="SAM" id="Phobius"/>
    </source>
</evidence>
<protein>
    <submittedName>
        <fullName evidence="11">Apolipoprotein N-acyltransferase</fullName>
        <ecNumber evidence="11">2.3.1.-</ecNumber>
    </submittedName>
</protein>
<dbReference type="InterPro" id="IPR004563">
    <property type="entry name" value="Apolipo_AcylTrfase"/>
</dbReference>
<evidence type="ECO:0000256" key="4">
    <source>
        <dbReference type="ARBA" id="ARBA00022692"/>
    </source>
</evidence>
<dbReference type="GO" id="GO:0016410">
    <property type="term" value="F:N-acyltransferase activity"/>
    <property type="evidence" value="ECO:0007669"/>
    <property type="project" value="InterPro"/>
</dbReference>
<gene>
    <name evidence="11" type="ORF">HD596_004533</name>
</gene>
<organism evidence="11 12">
    <name type="scientific">Nonomuraea jabiensis</name>
    <dbReference type="NCBI Taxonomy" id="882448"/>
    <lineage>
        <taxon>Bacteria</taxon>
        <taxon>Bacillati</taxon>
        <taxon>Actinomycetota</taxon>
        <taxon>Actinomycetes</taxon>
        <taxon>Streptosporangiales</taxon>
        <taxon>Streptosporangiaceae</taxon>
        <taxon>Nonomuraea</taxon>
    </lineage>
</organism>
<dbReference type="EMBL" id="JACHMB010000001">
    <property type="protein sequence ID" value="MBB5777777.1"/>
    <property type="molecule type" value="Genomic_DNA"/>
</dbReference>
<feature type="domain" description="CN hydrolase" evidence="10">
    <location>
        <begin position="210"/>
        <end position="432"/>
    </location>
</feature>
<evidence type="ECO:0000259" key="10">
    <source>
        <dbReference type="PROSITE" id="PS50263"/>
    </source>
</evidence>
<keyword evidence="2" id="KW-1003">Cell membrane</keyword>
<sequence>MLLRIAAPLLSAVLFYFGTGFAPIPALTWLAPLPMLLLAPRASGRATFLAAFLAFLLGMTNQLEFFLRTPSVPRPIGIGIIVGCSLLFGLAVCLFRALARRGLLLLAACAPPALWVGSMYLTVLANPTGIIWPLATSVADVPAVIQIASVTGAWGVEYVVMLAPATLAAMLWPGAAAAAWLRTGVVGAAACLLVLVFGAVRLAGADSTAWRQVAVLSATRYQWAPDAASPGGKALVQEYVKEIAGLPPGTGTVVLPEGTLGTDEASLGPALAPLREVARDRNVDVVIGVVHTTPRTKYNYSVDLPADGSAPVYYAKWHFAPGEPFRHGDELVFAGDHVGLANCMDLNFPAPIRDYARAGARLMAVPAADEFGNGRQHSRMGLLRGVETGLSVAWAAQWGTPTISDPWGRVLAERDTEGTRKPFVMAFADVPSGPGPTVYARFGDWFAWLCLALAAAGLVALRSVPRQPGRGVGGQGAVLQGAAGQEEPARG</sequence>
<dbReference type="PANTHER" id="PTHR38686:SF1">
    <property type="entry name" value="APOLIPOPROTEIN N-ACYLTRANSFERASE"/>
    <property type="match status" value="1"/>
</dbReference>
<feature type="transmembrane region" description="Helical" evidence="9">
    <location>
        <begin position="75"/>
        <end position="95"/>
    </location>
</feature>
<keyword evidence="5 9" id="KW-1133">Transmembrane helix</keyword>
<keyword evidence="7 11" id="KW-0012">Acyltransferase</keyword>
<keyword evidence="11" id="KW-0449">Lipoprotein</keyword>
<dbReference type="RefSeq" id="WP_185071293.1">
    <property type="nucleotide sequence ID" value="NZ_JACHMB010000001.1"/>
</dbReference>
<dbReference type="AlphaFoldDB" id="A0A7W9LBI6"/>
<dbReference type="SUPFAM" id="SSF56317">
    <property type="entry name" value="Carbon-nitrogen hydrolase"/>
    <property type="match status" value="1"/>
</dbReference>
<dbReference type="InterPro" id="IPR036526">
    <property type="entry name" value="C-N_Hydrolase_sf"/>
</dbReference>
<evidence type="ECO:0000256" key="7">
    <source>
        <dbReference type="ARBA" id="ARBA00023315"/>
    </source>
</evidence>
<keyword evidence="6 9" id="KW-0472">Membrane</keyword>
<evidence type="ECO:0000256" key="2">
    <source>
        <dbReference type="ARBA" id="ARBA00022475"/>
    </source>
</evidence>
<feature type="transmembrane region" description="Helical" evidence="9">
    <location>
        <begin position="102"/>
        <end position="123"/>
    </location>
</feature>
<feature type="transmembrane region" description="Helical" evidence="9">
    <location>
        <begin position="179"/>
        <end position="200"/>
    </location>
</feature>
<dbReference type="GO" id="GO:0005886">
    <property type="term" value="C:plasma membrane"/>
    <property type="evidence" value="ECO:0007669"/>
    <property type="project" value="UniProtKB-SubCell"/>
</dbReference>
<dbReference type="Proteomes" id="UP000579153">
    <property type="component" value="Unassembled WGS sequence"/>
</dbReference>
<dbReference type="InterPro" id="IPR003010">
    <property type="entry name" value="C-N_Hydrolase"/>
</dbReference>
<evidence type="ECO:0000256" key="8">
    <source>
        <dbReference type="SAM" id="MobiDB-lite"/>
    </source>
</evidence>
<proteinExistence type="predicted"/>
<dbReference type="PANTHER" id="PTHR38686">
    <property type="entry name" value="APOLIPOPROTEIN N-ACYLTRANSFERASE"/>
    <property type="match status" value="1"/>
</dbReference>
<dbReference type="EC" id="2.3.1.-" evidence="11"/>
<dbReference type="Pfam" id="PF20154">
    <property type="entry name" value="LNT_N"/>
    <property type="match status" value="1"/>
</dbReference>
<reference evidence="11 12" key="1">
    <citation type="submission" date="2020-08" db="EMBL/GenBank/DDBJ databases">
        <title>Sequencing the genomes of 1000 actinobacteria strains.</title>
        <authorList>
            <person name="Klenk H.-P."/>
        </authorList>
    </citation>
    <scope>NUCLEOTIDE SEQUENCE [LARGE SCALE GENOMIC DNA]</scope>
    <source>
        <strain evidence="11 12">DSM 45507</strain>
    </source>
</reference>
<comment type="caution">
    <text evidence="11">The sequence shown here is derived from an EMBL/GenBank/DDBJ whole genome shotgun (WGS) entry which is preliminary data.</text>
</comment>
<dbReference type="GO" id="GO:0042158">
    <property type="term" value="P:lipoprotein biosynthetic process"/>
    <property type="evidence" value="ECO:0007669"/>
    <property type="project" value="InterPro"/>
</dbReference>
<dbReference type="Pfam" id="PF00795">
    <property type="entry name" value="CN_hydrolase"/>
    <property type="match status" value="1"/>
</dbReference>
<evidence type="ECO:0000256" key="5">
    <source>
        <dbReference type="ARBA" id="ARBA00022989"/>
    </source>
</evidence>
<dbReference type="InterPro" id="IPR045378">
    <property type="entry name" value="LNT_N"/>
</dbReference>
<keyword evidence="12" id="KW-1185">Reference proteome</keyword>
<keyword evidence="4 9" id="KW-0812">Transmembrane</keyword>
<evidence type="ECO:0000256" key="1">
    <source>
        <dbReference type="ARBA" id="ARBA00004651"/>
    </source>
</evidence>
<dbReference type="PROSITE" id="PS50263">
    <property type="entry name" value="CN_HYDROLASE"/>
    <property type="match status" value="1"/>
</dbReference>
<feature type="transmembrane region" description="Helical" evidence="9">
    <location>
        <begin position="6"/>
        <end position="30"/>
    </location>
</feature>
<comment type="subcellular location">
    <subcellularLocation>
        <location evidence="1">Cell membrane</location>
        <topology evidence="1">Multi-pass membrane protein</topology>
    </subcellularLocation>
</comment>
<feature type="region of interest" description="Disordered" evidence="8">
    <location>
        <begin position="468"/>
        <end position="491"/>
    </location>
</feature>
<evidence type="ECO:0000256" key="3">
    <source>
        <dbReference type="ARBA" id="ARBA00022679"/>
    </source>
</evidence>
<feature type="transmembrane region" description="Helical" evidence="9">
    <location>
        <begin position="42"/>
        <end position="63"/>
    </location>
</feature>
<name>A0A7W9LBI6_9ACTN</name>
<evidence type="ECO:0000313" key="12">
    <source>
        <dbReference type="Proteomes" id="UP000579153"/>
    </source>
</evidence>
<keyword evidence="3 11" id="KW-0808">Transferase</keyword>